<feature type="disulfide bond" evidence="15">
    <location>
        <begin position="952"/>
        <end position="969"/>
    </location>
</feature>
<keyword evidence="21" id="KW-1185">Reference proteome</keyword>
<evidence type="ECO:0000256" key="2">
    <source>
        <dbReference type="ARBA" id="ARBA00004302"/>
    </source>
</evidence>
<evidence type="ECO:0000256" key="14">
    <source>
        <dbReference type="ARBA" id="ARBA00073466"/>
    </source>
</evidence>
<keyword evidence="8" id="KW-0130">Cell adhesion</keyword>
<feature type="coiled-coil region" evidence="16">
    <location>
        <begin position="1434"/>
        <end position="1593"/>
    </location>
</feature>
<evidence type="ECO:0000313" key="22">
    <source>
        <dbReference type="RefSeq" id="XP_033771305.1"/>
    </source>
</evidence>
<dbReference type="GO" id="GO:0007411">
    <property type="term" value="P:axon guidance"/>
    <property type="evidence" value="ECO:0007669"/>
    <property type="project" value="TreeGrafter"/>
</dbReference>
<evidence type="ECO:0000256" key="6">
    <source>
        <dbReference type="ARBA" id="ARBA00022737"/>
    </source>
</evidence>
<feature type="coiled-coil region" evidence="16">
    <location>
        <begin position="1294"/>
        <end position="1370"/>
    </location>
</feature>
<dbReference type="SMART" id="SM00281">
    <property type="entry name" value="LamB"/>
    <property type="match status" value="1"/>
</dbReference>
<dbReference type="InterPro" id="IPR002049">
    <property type="entry name" value="LE_dom"/>
</dbReference>
<evidence type="ECO:0000256" key="13">
    <source>
        <dbReference type="ARBA" id="ARBA00065619"/>
    </source>
</evidence>
<feature type="disulfide bond" evidence="15">
    <location>
        <begin position="950"/>
        <end position="962"/>
    </location>
</feature>
<dbReference type="PRINTS" id="PR00011">
    <property type="entry name" value="EGFLAMININ"/>
</dbReference>
<dbReference type="KEGG" id="gsh:117346086"/>
<keyword evidence="5 17" id="KW-0732">Signal</keyword>
<dbReference type="SMART" id="SM00136">
    <property type="entry name" value="LamNT"/>
    <property type="match status" value="1"/>
</dbReference>
<keyword evidence="7" id="KW-0084">Basement membrane</keyword>
<dbReference type="GO" id="GO:0009888">
    <property type="term" value="P:tissue development"/>
    <property type="evidence" value="ECO:0007669"/>
    <property type="project" value="TreeGrafter"/>
</dbReference>
<evidence type="ECO:0000256" key="1">
    <source>
        <dbReference type="ARBA" id="ARBA00002418"/>
    </source>
</evidence>
<evidence type="ECO:0000256" key="9">
    <source>
        <dbReference type="ARBA" id="ARBA00023054"/>
    </source>
</evidence>
<feature type="domain" description="Laminin EGF-like" evidence="18">
    <location>
        <begin position="843"/>
        <end position="898"/>
    </location>
</feature>
<gene>
    <name evidence="22" type="primary">LAMC1</name>
</gene>
<evidence type="ECO:0000256" key="17">
    <source>
        <dbReference type="SAM" id="SignalP"/>
    </source>
</evidence>
<feature type="domain" description="Laminin EGF-like" evidence="18">
    <location>
        <begin position="739"/>
        <end position="787"/>
    </location>
</feature>
<evidence type="ECO:0000256" key="12">
    <source>
        <dbReference type="ARBA" id="ARBA00023292"/>
    </source>
</evidence>
<dbReference type="SMART" id="SM00180">
    <property type="entry name" value="EGF_Lam"/>
    <property type="match status" value="10"/>
</dbReference>
<comment type="subunit">
    <text evidence="13">Laminin is a complex glycoprotein, consisting of three different polypeptide chains (alpha, beta, gamma), which are bound to each other by disulfide bonds into a cross-shaped molecule comprising one long and three short arms with globules at each end.</text>
</comment>
<evidence type="ECO:0000256" key="16">
    <source>
        <dbReference type="SAM" id="Coils"/>
    </source>
</evidence>
<dbReference type="FunFam" id="2.10.25.10:FF:000758">
    <property type="entry name" value="Laminin subunit gamma 1"/>
    <property type="match status" value="1"/>
</dbReference>
<feature type="domain" description="Laminin EGF-like" evidence="18">
    <location>
        <begin position="899"/>
        <end position="949"/>
    </location>
</feature>
<keyword evidence="12 15" id="KW-0424">Laminin EGF-like domain</keyword>
<dbReference type="Pfam" id="PF00053">
    <property type="entry name" value="EGF_laminin"/>
    <property type="match status" value="8"/>
</dbReference>
<dbReference type="InterPro" id="IPR008211">
    <property type="entry name" value="Laminin_N"/>
</dbReference>
<keyword evidence="6" id="KW-0677">Repeat</keyword>
<dbReference type="FunFam" id="2.60.120.260:FF:000018">
    <property type="entry name" value="Laminin subunit gamma 1"/>
    <property type="match status" value="1"/>
</dbReference>
<evidence type="ECO:0000256" key="5">
    <source>
        <dbReference type="ARBA" id="ARBA00022729"/>
    </source>
</evidence>
<dbReference type="CTD" id="3915"/>
<dbReference type="InterPro" id="IPR056863">
    <property type="entry name" value="LMN_ATRN_NET-like_EGF"/>
</dbReference>
<evidence type="ECO:0000256" key="3">
    <source>
        <dbReference type="ARBA" id="ARBA00022525"/>
    </source>
</evidence>
<evidence type="ECO:0000256" key="7">
    <source>
        <dbReference type="ARBA" id="ARBA00022869"/>
    </source>
</evidence>
<keyword evidence="3" id="KW-0964">Secreted</keyword>
<feature type="disulfide bond" evidence="15">
    <location>
        <begin position="413"/>
        <end position="425"/>
    </location>
</feature>
<keyword evidence="9 16" id="KW-0175">Coiled coil</keyword>
<evidence type="ECO:0000256" key="4">
    <source>
        <dbReference type="ARBA" id="ARBA00022530"/>
    </source>
</evidence>
<dbReference type="PROSITE" id="PS51115">
    <property type="entry name" value="LAMININ_IVA"/>
    <property type="match status" value="1"/>
</dbReference>
<evidence type="ECO:0000256" key="11">
    <source>
        <dbReference type="ARBA" id="ARBA00023180"/>
    </source>
</evidence>
<feature type="disulfide bond" evidence="15">
    <location>
        <begin position="1018"/>
        <end position="1027"/>
    </location>
</feature>
<dbReference type="InterPro" id="IPR000742">
    <property type="entry name" value="EGF"/>
</dbReference>
<dbReference type="FunFam" id="2.10.25.10:FF:000174">
    <property type="entry name" value="Laminin subunit gamma-1"/>
    <property type="match status" value="1"/>
</dbReference>
<dbReference type="Pfam" id="PF00055">
    <property type="entry name" value="Laminin_N"/>
    <property type="match status" value="1"/>
</dbReference>
<dbReference type="OrthoDB" id="430826at2759"/>
<evidence type="ECO:0000256" key="15">
    <source>
        <dbReference type="PROSITE-ProRule" id="PRU00460"/>
    </source>
</evidence>
<name>A0A6P8NQR7_GEOSA</name>
<dbReference type="Pfam" id="PF00052">
    <property type="entry name" value="Laminin_B"/>
    <property type="match status" value="1"/>
</dbReference>
<protein>
    <recommendedName>
        <fullName evidence="14">Laminin subunit gamma-1</fullName>
    </recommendedName>
</protein>
<comment type="subcellular location">
    <subcellularLocation>
        <location evidence="2">Secreted</location>
        <location evidence="2">Extracellular space</location>
        <location evidence="2">Extracellular matrix</location>
        <location evidence="2">Basement membrane</location>
    </subcellularLocation>
</comment>
<dbReference type="FunFam" id="2.10.25.10:FF:000105">
    <property type="entry name" value="laminin subunit gamma-1"/>
    <property type="match status" value="1"/>
</dbReference>
<proteinExistence type="predicted"/>
<dbReference type="FunCoup" id="A0A6P8NQR7">
    <property type="interactions" value="833"/>
</dbReference>
<evidence type="ECO:0000256" key="8">
    <source>
        <dbReference type="ARBA" id="ARBA00022889"/>
    </source>
</evidence>
<feature type="domain" description="Laminin EGF-like" evidence="18">
    <location>
        <begin position="460"/>
        <end position="509"/>
    </location>
</feature>
<sequence>MFPLFQTSSFLRFSQHLRSRPPNMNLCGRVRLLLWTGFLELLLLSGGASAAMDECTDEHGRAQRCMPEFINAAFNMTVVASNTCGSPPEEYCVQTGVTGVTKSCHQCDASQLHLQHGAAYLTDYNKQMDPTWWQSQTMLAGIQYPRSVNLTLHLGKSFDITYVRLKFHTSRPESFAIFKRTQEDGPWVPYQYYSGSCANTYHKPNRGLIITGDDEQQAVCTDEFSDISPLTGGNVAFSTLEGRPSAYNFDNSPILQEWVTATDIRVTLNRLNTFGDEVFNDPKVLKSYYYAVADFSVGGRCKCNGHASECLRNDHHKLVCNCKHNTYGVDCEKCLPFYNDRPWRRATAESASECLPCNCNGRSQECYFDPELYRSTGHGGHCTGCSDDTDGANCERCRENFYRLGSEERCQFCNCNSVGSLSTQCDNYGRCSCKPGVMGEKCDRCKPGFHSLTEAGCRPCSCNPAGSTDECNSDTGRCICKDNVEGFNCERCKPGFFNLDPTNPRGCTPCFCFGHSSVCTNAEGYSIYTISSTFQTDEEGWRAEQRDGREILLRWSSENRDISIISDSYFPIYFFAPDKFLGNQVLSYGQNLSFSFRVDRRDTRLSAEDLVLEGAGLRVSVPLIAQGNSYPSENTLKYVFRLHEATDYPWRPALSPFEFQKLLHNLTAIKIRGTYSEKSAGYLDDVTIMSARAGHGRPATWVESCTCPAGYLGQFCEHCAPGYRRETPSLGPYSPCVVCTCNGHSNTCDPESGACDCRDNTAGLHCERCSDGYYGDSTAGTPNDCQPCPCPGGSSCAVVPKTKEVVCTNCPVGTTGKRCELCDDGFFGDPLGESGPVRSCRPCHCNDNIDPNAVGNCDRLTGECLKCIHNTSGFYCDRCKDGFFGNALATNPADKCKPCSCNPYGTVNRQTSCNQVTGQCECLPHVSERDCGACEPGFYNLQSGRGCERCDCHALGSTSGQCDIRTGQCECQPGITGQHCERCEVNHFGFGPEGCKPCDCDPEGSSSLQCKDDGRCVCKEGFVGHRCDQCEENYFYNRSWPGCQECPACYRLVKDKVHDLRGRLRELETLIANLGTGDEVVTDEAFENRLKEAERAVKELLQEAQNSKDVDQGLMDHLNEINNTLSSQLGRLGNIQKTVAETEGLAQQARDQVENTENLIEIARGELEKAKVAIANVSITQPISPGDPSNMTLLAEEARRLAERHKQEAQDIERIAKEANTTSSEALKLLLKTLADENRTAAEIDELNRKYNQAKNISRDLEKQATKVHAEAEEAGSKALQIYANITSLPTVDTKLLENEANKIKKEAEDLDQQINRKLKDYEDLRDDMRGKELEVKNLLDKGKTEQQTADQLLARADAAKALAEEAAKMGRATLQEANDILNNLRDFDKRVNDNKTAADEALRKIPAITQTILDANNKTRQAEQALGNAAADGREAKNKAEEAEKIANAVQKNATQTKSDADQAFSDAMGLDTEVDDMLKQLQDAEKELKKKQAEADQDMMMAGMASQAAQEAEDQARKAKNSVNGILNIINDLLGQLGRLDPVDLNKLTEIEDTLNAAKTQMKESDLDGKVAKLEKEAKLQNDSILAYQKDINDIIKDISNLEDIKKTLPVGCFNTPSIEKP</sequence>
<feature type="disulfide bond" evidence="15">
    <location>
        <begin position="867"/>
        <end position="876"/>
    </location>
</feature>
<dbReference type="SUPFAM" id="SSF58104">
    <property type="entry name" value="Methyl-accepting chemotaxis protein (MCP) signaling domain"/>
    <property type="match status" value="1"/>
</dbReference>
<dbReference type="SMART" id="SM00181">
    <property type="entry name" value="EGF"/>
    <property type="match status" value="7"/>
</dbReference>
<evidence type="ECO:0000259" key="19">
    <source>
        <dbReference type="PROSITE" id="PS51115"/>
    </source>
</evidence>
<feature type="signal peptide" evidence="17">
    <location>
        <begin position="1"/>
        <end position="50"/>
    </location>
</feature>
<evidence type="ECO:0000256" key="10">
    <source>
        <dbReference type="ARBA" id="ARBA00023157"/>
    </source>
</evidence>
<feature type="chain" id="PRO_5027739662" description="Laminin subunit gamma-1" evidence="17">
    <location>
        <begin position="51"/>
        <end position="1624"/>
    </location>
</feature>
<accession>A0A6P8NQR7</accession>
<dbReference type="Pfam" id="PF24973">
    <property type="entry name" value="EGF_LMN_ATRN"/>
    <property type="match status" value="3"/>
</dbReference>
<feature type="domain" description="Laminin EGF-like" evidence="18">
    <location>
        <begin position="998"/>
        <end position="1045"/>
    </location>
</feature>
<dbReference type="CDD" id="cd00055">
    <property type="entry name" value="EGF_Lam"/>
    <property type="match status" value="10"/>
</dbReference>
<feature type="coiled-coil region" evidence="16">
    <location>
        <begin position="1083"/>
        <end position="1110"/>
    </location>
</feature>
<feature type="domain" description="Laminin IV type A" evidence="19">
    <location>
        <begin position="536"/>
        <end position="704"/>
    </location>
</feature>
<feature type="domain" description="Laminin N-terminal" evidence="20">
    <location>
        <begin position="61"/>
        <end position="300"/>
    </location>
</feature>
<dbReference type="SUPFAM" id="SSF57196">
    <property type="entry name" value="EGF/Laminin"/>
    <property type="match status" value="10"/>
</dbReference>
<dbReference type="InterPro" id="IPR050440">
    <property type="entry name" value="Laminin/Netrin_ECM"/>
</dbReference>
<comment type="function">
    <text evidence="1">Binding to cells via a high affinity receptor, laminin is thought to mediate the attachment, migration and organization of cells into tissues during embryonic development by interacting with other extracellular matrix components.</text>
</comment>
<dbReference type="Gene3D" id="2.10.25.10">
    <property type="entry name" value="Laminin"/>
    <property type="match status" value="9"/>
</dbReference>
<keyword evidence="11" id="KW-0325">Glycoprotein</keyword>
<feature type="disulfide bond" evidence="15">
    <location>
        <begin position="998"/>
        <end position="1010"/>
    </location>
</feature>
<dbReference type="InParanoid" id="A0A6P8NQR7"/>
<dbReference type="GO" id="GO:0009887">
    <property type="term" value="P:animal organ morphogenesis"/>
    <property type="evidence" value="ECO:0007669"/>
    <property type="project" value="TreeGrafter"/>
</dbReference>
<dbReference type="PROSITE" id="PS50027">
    <property type="entry name" value="EGF_LAM_2"/>
    <property type="match status" value="7"/>
</dbReference>
<evidence type="ECO:0000313" key="21">
    <source>
        <dbReference type="Proteomes" id="UP000515159"/>
    </source>
</evidence>
<dbReference type="FunFam" id="2.10.25.10:FF:001192">
    <property type="entry name" value="Laminin subunit gamma-1"/>
    <property type="match status" value="1"/>
</dbReference>
<dbReference type="PANTHER" id="PTHR10574:SF270">
    <property type="entry name" value="LAMININ SUBUNIT GAMMA-1"/>
    <property type="match status" value="1"/>
</dbReference>
<comment type="caution">
    <text evidence="15">Lacks conserved residue(s) required for the propagation of feature annotation.</text>
</comment>
<dbReference type="PANTHER" id="PTHR10574">
    <property type="entry name" value="NETRIN/LAMININ-RELATED"/>
    <property type="match status" value="1"/>
</dbReference>
<feature type="disulfide bond" evidence="15">
    <location>
        <begin position="971"/>
        <end position="980"/>
    </location>
</feature>
<dbReference type="FunFam" id="2.10.25.10:FF:000193">
    <property type="entry name" value="Laminin subunit gamma 1"/>
    <property type="match status" value="1"/>
</dbReference>
<dbReference type="GO" id="GO:0007155">
    <property type="term" value="P:cell adhesion"/>
    <property type="evidence" value="ECO:0007669"/>
    <property type="project" value="UniProtKB-KW"/>
</dbReference>
<feature type="disulfide bond" evidence="15">
    <location>
        <begin position="433"/>
        <end position="442"/>
    </location>
</feature>
<evidence type="ECO:0000259" key="20">
    <source>
        <dbReference type="PROSITE" id="PS51117"/>
    </source>
</evidence>
<dbReference type="PROSITE" id="PS51117">
    <property type="entry name" value="LAMININ_NTER"/>
    <property type="match status" value="1"/>
</dbReference>
<feature type="domain" description="Laminin EGF-like" evidence="18">
    <location>
        <begin position="413"/>
        <end position="459"/>
    </location>
</feature>
<reference evidence="22" key="1">
    <citation type="submission" date="2025-08" db="UniProtKB">
        <authorList>
            <consortium name="RefSeq"/>
        </authorList>
    </citation>
    <scope>IDENTIFICATION</scope>
</reference>
<dbReference type="GeneID" id="117346086"/>
<evidence type="ECO:0000259" key="18">
    <source>
        <dbReference type="PROSITE" id="PS50027"/>
    </source>
</evidence>
<dbReference type="GO" id="GO:0005604">
    <property type="term" value="C:basement membrane"/>
    <property type="evidence" value="ECO:0007669"/>
    <property type="project" value="UniProtKB-SubCell"/>
</dbReference>
<keyword evidence="4" id="KW-0272">Extracellular matrix</keyword>
<organism evidence="21 22">
    <name type="scientific">Geotrypetes seraphini</name>
    <name type="common">Gaboon caecilian</name>
    <name type="synonym">Caecilia seraphini</name>
    <dbReference type="NCBI Taxonomy" id="260995"/>
    <lineage>
        <taxon>Eukaryota</taxon>
        <taxon>Metazoa</taxon>
        <taxon>Chordata</taxon>
        <taxon>Craniata</taxon>
        <taxon>Vertebrata</taxon>
        <taxon>Euteleostomi</taxon>
        <taxon>Amphibia</taxon>
        <taxon>Gymnophiona</taxon>
        <taxon>Geotrypetes</taxon>
    </lineage>
</organism>
<dbReference type="FunFam" id="2.10.25.10:FF:000067">
    <property type="entry name" value="Laminin subunit gamma 1"/>
    <property type="match status" value="2"/>
</dbReference>
<feature type="coiled-coil region" evidence="16">
    <location>
        <begin position="1139"/>
        <end position="1264"/>
    </location>
</feature>
<dbReference type="RefSeq" id="XP_033771305.1">
    <property type="nucleotide sequence ID" value="XM_033915414.1"/>
</dbReference>
<keyword evidence="10 15" id="KW-1015">Disulfide bond</keyword>
<dbReference type="FunFam" id="2.10.25.10:FF:000163">
    <property type="entry name" value="laminin subunit gamma-1"/>
    <property type="match status" value="1"/>
</dbReference>
<feature type="disulfide bond" evidence="15">
    <location>
        <begin position="922"/>
        <end position="931"/>
    </location>
</feature>
<dbReference type="Proteomes" id="UP000515159">
    <property type="component" value="Chromosome 12"/>
</dbReference>
<dbReference type="PROSITE" id="PS01248">
    <property type="entry name" value="EGF_LAM_1"/>
    <property type="match status" value="5"/>
</dbReference>
<feature type="disulfide bond" evidence="15">
    <location>
        <begin position="757"/>
        <end position="766"/>
    </location>
</feature>
<feature type="domain" description="Laminin EGF-like" evidence="18">
    <location>
        <begin position="950"/>
        <end position="997"/>
    </location>
</feature>
<dbReference type="Gene3D" id="2.60.120.260">
    <property type="entry name" value="Galactose-binding domain-like"/>
    <property type="match status" value="1"/>
</dbReference>
<dbReference type="FunFam" id="2.10.25.10:FF:000166">
    <property type="entry name" value="laminin subunit gamma-1"/>
    <property type="match status" value="1"/>
</dbReference>
<feature type="disulfide bond" evidence="15">
    <location>
        <begin position="480"/>
        <end position="489"/>
    </location>
</feature>
<dbReference type="InterPro" id="IPR000034">
    <property type="entry name" value="Laminin_IV"/>
</dbReference>